<sequence>MCKTKLNFSHSSPFSSFSLNAACISENVSQLFKVYLTPTSLALLCITLITPFTSEAVIVTLSNATPRRRDFISNSSELTGISKISVLIPECGTLPANISRVIQSFSPYYLVRDLPVYQLLEETFLESLVKKGNFYALSYNTKIDEENAIALLSSGQLILSLDKDTYEQLGLEGRPSLYNHKKAMRFVVTLDLTDKSMTPGTKRYQRVLSSLKDRLPLRYDFLLTKYNTGSAEDQTLNKLLSQYSYEEHKPAFSHHTLKNIPCPTLYPSDIQGKTLSCDPHHLLEWLGAVNLDISCENAADSFLSTYACPEPQSSVSQALLCTVTGFISPENVFVLLQELRQYFDEPKFSPWISLTVHGFMDSPVSWGATEHGFLKGGENFYNLVCFKNQDYWLHMATGAQDGCPP</sequence>
<dbReference type="GO" id="GO:0000172">
    <property type="term" value="C:ribonuclease MRP complex"/>
    <property type="evidence" value="ECO:0007669"/>
    <property type="project" value="TreeGrafter"/>
</dbReference>
<evidence type="ECO:0000313" key="2">
    <source>
        <dbReference type="Proteomes" id="UP000579812"/>
    </source>
</evidence>
<dbReference type="GO" id="GO:0000447">
    <property type="term" value="P:endonucleolytic cleavage in ITS1 to separate SSU-rRNA from 5.8S rRNA and LSU-rRNA from tricistronic rRNA transcript (SSU-rRNA, 5.8S rRNA, LSU-rRNA)"/>
    <property type="evidence" value="ECO:0007669"/>
    <property type="project" value="TreeGrafter"/>
</dbReference>
<gene>
    <name evidence="1" type="ORF">G5714_001745</name>
</gene>
<dbReference type="GO" id="GO:0030681">
    <property type="term" value="C:multimeric ribonuclease P complex"/>
    <property type="evidence" value="ECO:0007669"/>
    <property type="project" value="TreeGrafter"/>
</dbReference>
<dbReference type="GO" id="GO:0000171">
    <property type="term" value="F:ribonuclease MRP activity"/>
    <property type="evidence" value="ECO:0007669"/>
    <property type="project" value="TreeGrafter"/>
</dbReference>
<proteinExistence type="predicted"/>
<dbReference type="EMBL" id="JAAMOB010000002">
    <property type="protein sequence ID" value="KAF4117192.1"/>
    <property type="molecule type" value="Genomic_DNA"/>
</dbReference>
<reference evidence="1 2" key="1">
    <citation type="submission" date="2020-04" db="EMBL/GenBank/DDBJ databases">
        <title>Chromosome-level genome assembly of a cyprinid fish Onychostoma macrolepis by integration of Nanopore Sequencing, Bionano and Hi-C technology.</title>
        <authorList>
            <person name="Wang D."/>
        </authorList>
    </citation>
    <scope>NUCLEOTIDE SEQUENCE [LARGE SCALE GENOMIC DNA]</scope>
    <source>
        <strain evidence="1">SWU-2019</strain>
        <tissue evidence="1">Muscle</tissue>
    </source>
</reference>
<dbReference type="PANTHER" id="PTHR15396:SF1">
    <property type="entry name" value="RIBONUCLEASE P PROTEIN SUBUNIT P40"/>
    <property type="match status" value="1"/>
</dbReference>
<dbReference type="Proteomes" id="UP000579812">
    <property type="component" value="Unassembled WGS sequence"/>
</dbReference>
<evidence type="ECO:0000313" key="1">
    <source>
        <dbReference type="EMBL" id="KAF4117192.1"/>
    </source>
</evidence>
<dbReference type="Pfam" id="PF08584">
    <property type="entry name" value="Ribonuc_P_40"/>
    <property type="match status" value="1"/>
</dbReference>
<dbReference type="AlphaFoldDB" id="A0A7J6DD40"/>
<dbReference type="PANTHER" id="PTHR15396">
    <property type="entry name" value="RIBONUCLEASE P PROTEIN SUBUNIT P40"/>
    <property type="match status" value="1"/>
</dbReference>
<organism evidence="1 2">
    <name type="scientific">Onychostoma macrolepis</name>
    <dbReference type="NCBI Taxonomy" id="369639"/>
    <lineage>
        <taxon>Eukaryota</taxon>
        <taxon>Metazoa</taxon>
        <taxon>Chordata</taxon>
        <taxon>Craniata</taxon>
        <taxon>Vertebrata</taxon>
        <taxon>Euteleostomi</taxon>
        <taxon>Actinopterygii</taxon>
        <taxon>Neopterygii</taxon>
        <taxon>Teleostei</taxon>
        <taxon>Ostariophysi</taxon>
        <taxon>Cypriniformes</taxon>
        <taxon>Cyprinidae</taxon>
        <taxon>Acrossocheilinae</taxon>
        <taxon>Onychostoma</taxon>
    </lineage>
</organism>
<protein>
    <submittedName>
        <fullName evidence="1">Uncharacterized protein</fullName>
    </submittedName>
</protein>
<dbReference type="GO" id="GO:0004526">
    <property type="term" value="F:ribonuclease P activity"/>
    <property type="evidence" value="ECO:0007669"/>
    <property type="project" value="TreeGrafter"/>
</dbReference>
<keyword evidence="2" id="KW-1185">Reference proteome</keyword>
<name>A0A7J6DD40_9TELE</name>
<comment type="caution">
    <text evidence="1">The sequence shown here is derived from an EMBL/GenBank/DDBJ whole genome shotgun (WGS) entry which is preliminary data.</text>
</comment>
<dbReference type="InterPro" id="IPR013893">
    <property type="entry name" value="RNase_P_Rpp40"/>
</dbReference>
<accession>A0A7J6DD40</accession>
<dbReference type="GO" id="GO:0001682">
    <property type="term" value="P:tRNA 5'-leader removal"/>
    <property type="evidence" value="ECO:0007669"/>
    <property type="project" value="InterPro"/>
</dbReference>